<name>A0A831EJ40_ERWAM</name>
<feature type="signal peptide" evidence="1">
    <location>
        <begin position="1"/>
        <end position="19"/>
    </location>
</feature>
<evidence type="ECO:0000313" key="3">
    <source>
        <dbReference type="Proteomes" id="UP000013111"/>
    </source>
</evidence>
<dbReference type="GO" id="GO:0043213">
    <property type="term" value="P:bacteriocin transport"/>
    <property type="evidence" value="ECO:0007669"/>
    <property type="project" value="InterPro"/>
</dbReference>
<dbReference type="GeneID" id="97605251"/>
<reference evidence="2 3" key="1">
    <citation type="submission" date="2012-11" db="EMBL/GenBank/DDBJ databases">
        <authorList>
            <person name="Linke B."/>
        </authorList>
    </citation>
    <scope>NUCLEOTIDE SEQUENCE [LARGE SCALE GENOMIC DNA]</scope>
    <source>
        <strain evidence="3">CFBP 1232</strain>
    </source>
</reference>
<dbReference type="PROSITE" id="PS51257">
    <property type="entry name" value="PROKAR_LIPOPROTEIN"/>
    <property type="match status" value="1"/>
</dbReference>
<gene>
    <name evidence="2" type="ORF">BN437_0958</name>
</gene>
<evidence type="ECO:0000313" key="2">
    <source>
        <dbReference type="EMBL" id="CCO92912.1"/>
    </source>
</evidence>
<feature type="chain" id="PRO_5032519213" evidence="1">
    <location>
        <begin position="20"/>
        <end position="118"/>
    </location>
</feature>
<dbReference type="Proteomes" id="UP000013111">
    <property type="component" value="Unassembled WGS sequence"/>
</dbReference>
<dbReference type="Pfam" id="PF06519">
    <property type="entry name" value="TolA"/>
    <property type="match status" value="1"/>
</dbReference>
<sequence>MFKRFFISALFSIAGLLTACQSTSNTAPSCADHASADLCLYLTTMKQRIQDNFDHAEDYHGQRCAVSLKYGAHRRYQVLSTQGDEPLCLKAWSTVANAGAMPPPPPEMANGVLIDLRP</sequence>
<accession>A0A831EJ40</accession>
<comment type="caution">
    <text evidence="2">The sequence shown here is derived from an EMBL/GenBank/DDBJ whole genome shotgun (WGS) entry which is preliminary data.</text>
</comment>
<dbReference type="EMBL" id="CAPB01000008">
    <property type="protein sequence ID" value="CCO92912.1"/>
    <property type="molecule type" value="Genomic_DNA"/>
</dbReference>
<protein>
    <submittedName>
        <fullName evidence="2">Uncharacterized protein</fullName>
    </submittedName>
</protein>
<dbReference type="SUPFAM" id="SSF74653">
    <property type="entry name" value="TolA/TonB C-terminal domain"/>
    <property type="match status" value="1"/>
</dbReference>
<dbReference type="RefSeq" id="WP_004156204.1">
    <property type="nucleotide sequence ID" value="NZ_BAYW01000006.1"/>
</dbReference>
<keyword evidence="1" id="KW-0732">Signal</keyword>
<dbReference type="Gene3D" id="3.30.1150.10">
    <property type="match status" value="1"/>
</dbReference>
<dbReference type="GO" id="GO:0016020">
    <property type="term" value="C:membrane"/>
    <property type="evidence" value="ECO:0007669"/>
    <property type="project" value="InterPro"/>
</dbReference>
<evidence type="ECO:0000256" key="1">
    <source>
        <dbReference type="SAM" id="SignalP"/>
    </source>
</evidence>
<dbReference type="InterPro" id="IPR014161">
    <property type="entry name" value="Tol-Pal_TolA"/>
</dbReference>
<reference evidence="2 3" key="2">
    <citation type="submission" date="2013-04" db="EMBL/GenBank/DDBJ databases">
        <title>Comparative genomics of 12 strains of Erwinia amylovora identifies a pan-genome with a large conserved core and provides insights into host specificity.</title>
        <authorList>
            <person name="Mann R.A."/>
            <person name="Smits T.H.M."/>
            <person name="Buehlmann A."/>
            <person name="Blom J."/>
            <person name="Goesmann A."/>
            <person name="Frey J.E."/>
            <person name="Plummer K.M."/>
            <person name="Beer S.V."/>
            <person name="Luck J."/>
            <person name="Duffy B."/>
            <person name="Rodoni B."/>
        </authorList>
    </citation>
    <scope>NUCLEOTIDE SEQUENCE [LARGE SCALE GENOMIC DNA]</scope>
    <source>
        <strain evidence="3">CFBP 1232</strain>
    </source>
</reference>
<organism evidence="2 3">
    <name type="scientific">Erwinia amylovora NBRC 12687 = CFBP 1232</name>
    <dbReference type="NCBI Taxonomy" id="1219359"/>
    <lineage>
        <taxon>Bacteria</taxon>
        <taxon>Pseudomonadati</taxon>
        <taxon>Pseudomonadota</taxon>
        <taxon>Gammaproteobacteria</taxon>
        <taxon>Enterobacterales</taxon>
        <taxon>Erwiniaceae</taxon>
        <taxon>Erwinia</taxon>
    </lineage>
</organism>
<proteinExistence type="predicted"/>
<dbReference type="GO" id="GO:0019534">
    <property type="term" value="F:toxin transmembrane transporter activity"/>
    <property type="evidence" value="ECO:0007669"/>
    <property type="project" value="InterPro"/>
</dbReference>
<dbReference type="AlphaFoldDB" id="A0A831EJ40"/>